<feature type="binding site" evidence="8 11">
    <location>
        <position position="51"/>
    </location>
    <ligand>
        <name>Mg(2+)</name>
        <dbReference type="ChEBI" id="CHEBI:18420"/>
    </ligand>
</feature>
<dbReference type="FunFam" id="3.20.20.60:FF:000003">
    <property type="entry name" value="3-methyl-2-oxobutanoate hydroxymethyltransferase"/>
    <property type="match status" value="1"/>
</dbReference>
<sequence length="271" mass="29111">MSVQTQTKRLTLRDLQGLREQAEPIASLTAYDATQARLLDEAGVDVVLVGDSLGMVVLGHDTTIPVTVDDMIYHTRAVSRGLNRALLMADMPFMSYASIDQAVTTAARLMQEGGAQVVKLEGDAQQVAVVSALSHHGIPVCAHLGLRPQSIHKLGGYRVQGRAASEAEQMMKDAQALEEAGADILLLECVPSRLAVEIRSMARIPVIGIGAGVDCDGQILVLHDVLGMTARAPRFSHNFLAGHNSIQDALAAYVWSVKRREFPAPEHAFSS</sequence>
<evidence type="ECO:0000313" key="12">
    <source>
        <dbReference type="EMBL" id="SEK98198.1"/>
    </source>
</evidence>
<accession>A0A1H7LH83</accession>
<evidence type="ECO:0000256" key="4">
    <source>
        <dbReference type="ARBA" id="ARBA00022655"/>
    </source>
</evidence>
<comment type="subunit">
    <text evidence="3 8">Homodecamer; pentamer of dimers.</text>
</comment>
<evidence type="ECO:0000256" key="2">
    <source>
        <dbReference type="ARBA" id="ARBA00008676"/>
    </source>
</evidence>
<dbReference type="GO" id="GO:0000287">
    <property type="term" value="F:magnesium ion binding"/>
    <property type="evidence" value="ECO:0007669"/>
    <property type="project" value="TreeGrafter"/>
</dbReference>
<dbReference type="Gene3D" id="3.20.20.60">
    <property type="entry name" value="Phosphoenolpyruvate-binding domains"/>
    <property type="match status" value="1"/>
</dbReference>
<dbReference type="RefSeq" id="WP_090253182.1">
    <property type="nucleotide sequence ID" value="NZ_FOAA01000007.1"/>
</dbReference>
<dbReference type="EC" id="2.1.2.11" evidence="8"/>
<dbReference type="NCBIfam" id="TIGR00222">
    <property type="entry name" value="panB"/>
    <property type="match status" value="1"/>
</dbReference>
<dbReference type="PIRSF" id="PIRSF000388">
    <property type="entry name" value="Pantoate_hydroxy_MeTrfase"/>
    <property type="match status" value="1"/>
</dbReference>
<feature type="binding site" evidence="8 11">
    <location>
        <position position="121"/>
    </location>
    <ligand>
        <name>Mg(2+)</name>
        <dbReference type="ChEBI" id="CHEBI:18420"/>
    </ligand>
</feature>
<dbReference type="GO" id="GO:0015940">
    <property type="term" value="P:pantothenate biosynthetic process"/>
    <property type="evidence" value="ECO:0007669"/>
    <property type="project" value="UniProtKB-UniRule"/>
</dbReference>
<keyword evidence="12" id="KW-0489">Methyltransferase</keyword>
<evidence type="ECO:0000256" key="1">
    <source>
        <dbReference type="ARBA" id="ARBA00005033"/>
    </source>
</evidence>
<dbReference type="SUPFAM" id="SSF51621">
    <property type="entry name" value="Phosphoenolpyruvate/pyruvate domain"/>
    <property type="match status" value="1"/>
</dbReference>
<evidence type="ECO:0000256" key="7">
    <source>
        <dbReference type="ARBA" id="ARBA00056497"/>
    </source>
</evidence>
<dbReference type="InterPro" id="IPR040442">
    <property type="entry name" value="Pyrv_kinase-like_dom_sf"/>
</dbReference>
<dbReference type="STRING" id="1396821.SAMN05444515_107135"/>
<organism evidence="12 13">
    <name type="scientific">Ectothiorhodospira marina</name>
    <dbReference type="NCBI Taxonomy" id="1396821"/>
    <lineage>
        <taxon>Bacteria</taxon>
        <taxon>Pseudomonadati</taxon>
        <taxon>Pseudomonadota</taxon>
        <taxon>Gammaproteobacteria</taxon>
        <taxon>Chromatiales</taxon>
        <taxon>Ectothiorhodospiraceae</taxon>
        <taxon>Ectothiorhodospira</taxon>
    </lineage>
</organism>
<evidence type="ECO:0000313" key="13">
    <source>
        <dbReference type="Proteomes" id="UP000199256"/>
    </source>
</evidence>
<evidence type="ECO:0000256" key="10">
    <source>
        <dbReference type="PIRSR" id="PIRSR000388-2"/>
    </source>
</evidence>
<comment type="function">
    <text evidence="7 8">Catalyzes the reversible reaction in which hydroxymethyl group from 5,10-methylenetetrahydrofolate is transferred onto alpha-ketoisovalerate to form ketopantoate.</text>
</comment>
<keyword evidence="13" id="KW-1185">Reference proteome</keyword>
<keyword evidence="6 8" id="KW-0479">Metal-binding</keyword>
<comment type="subcellular location">
    <subcellularLocation>
        <location evidence="8">Cytoplasm</location>
    </subcellularLocation>
</comment>
<keyword evidence="8" id="KW-0963">Cytoplasm</keyword>
<dbReference type="InterPro" id="IPR003700">
    <property type="entry name" value="Pantoate_hydroxy_MeTrfase"/>
</dbReference>
<feature type="active site" description="Proton acceptor" evidence="8 9">
    <location>
        <position position="188"/>
    </location>
</feature>
<keyword evidence="5 8" id="KW-0808">Transferase</keyword>
<evidence type="ECO:0000256" key="9">
    <source>
        <dbReference type="PIRSR" id="PIRSR000388-1"/>
    </source>
</evidence>
<dbReference type="NCBIfam" id="NF001452">
    <property type="entry name" value="PRK00311.1"/>
    <property type="match status" value="1"/>
</dbReference>
<dbReference type="PANTHER" id="PTHR20881">
    <property type="entry name" value="3-METHYL-2-OXOBUTANOATE HYDROXYMETHYLTRANSFERASE"/>
    <property type="match status" value="1"/>
</dbReference>
<evidence type="ECO:0000256" key="6">
    <source>
        <dbReference type="ARBA" id="ARBA00022723"/>
    </source>
</evidence>
<dbReference type="Proteomes" id="UP000199256">
    <property type="component" value="Unassembled WGS sequence"/>
</dbReference>
<evidence type="ECO:0000256" key="8">
    <source>
        <dbReference type="HAMAP-Rule" id="MF_00156"/>
    </source>
</evidence>
<dbReference type="GO" id="GO:0032259">
    <property type="term" value="P:methylation"/>
    <property type="evidence" value="ECO:0007669"/>
    <property type="project" value="UniProtKB-KW"/>
</dbReference>
<comment type="catalytic activity">
    <reaction evidence="8">
        <text>(6R)-5,10-methylene-5,6,7,8-tetrahydrofolate + 3-methyl-2-oxobutanoate + H2O = 2-dehydropantoate + (6S)-5,6,7,8-tetrahydrofolate</text>
        <dbReference type="Rhea" id="RHEA:11824"/>
        <dbReference type="ChEBI" id="CHEBI:11561"/>
        <dbReference type="ChEBI" id="CHEBI:11851"/>
        <dbReference type="ChEBI" id="CHEBI:15377"/>
        <dbReference type="ChEBI" id="CHEBI:15636"/>
        <dbReference type="ChEBI" id="CHEBI:57453"/>
        <dbReference type="EC" id="2.1.2.11"/>
    </reaction>
</comment>
<dbReference type="InterPro" id="IPR015813">
    <property type="entry name" value="Pyrv/PenolPyrv_kinase-like_dom"/>
</dbReference>
<dbReference type="OrthoDB" id="9781789at2"/>
<keyword evidence="4 8" id="KW-0566">Pantothenate biosynthesis</keyword>
<feature type="binding site" evidence="8 10">
    <location>
        <position position="119"/>
    </location>
    <ligand>
        <name>3-methyl-2-oxobutanoate</name>
        <dbReference type="ChEBI" id="CHEBI:11851"/>
    </ligand>
</feature>
<reference evidence="13" key="1">
    <citation type="submission" date="2016-10" db="EMBL/GenBank/DDBJ databases">
        <authorList>
            <person name="Varghese N."/>
            <person name="Submissions S."/>
        </authorList>
    </citation>
    <scope>NUCLEOTIDE SEQUENCE [LARGE SCALE GENOMIC DNA]</scope>
    <source>
        <strain evidence="13">DSM 241</strain>
    </source>
</reference>
<dbReference type="PANTHER" id="PTHR20881:SF0">
    <property type="entry name" value="3-METHYL-2-OXOBUTANOATE HYDROXYMETHYLTRANSFERASE"/>
    <property type="match status" value="1"/>
</dbReference>
<feature type="binding site" evidence="8 10">
    <location>
        <position position="90"/>
    </location>
    <ligand>
        <name>3-methyl-2-oxobutanoate</name>
        <dbReference type="ChEBI" id="CHEBI:11851"/>
    </ligand>
</feature>
<dbReference type="GO" id="GO:0005737">
    <property type="term" value="C:cytoplasm"/>
    <property type="evidence" value="ECO:0007669"/>
    <property type="project" value="UniProtKB-SubCell"/>
</dbReference>
<protein>
    <recommendedName>
        <fullName evidence="8">3-methyl-2-oxobutanoate hydroxymethyltransferase</fullName>
        <ecNumber evidence="8">2.1.2.11</ecNumber>
    </recommendedName>
    <alternativeName>
        <fullName evidence="8">Ketopantoate hydroxymethyltransferase</fullName>
        <shortName evidence="8">KPHMT</shortName>
    </alternativeName>
</protein>
<evidence type="ECO:0000256" key="3">
    <source>
        <dbReference type="ARBA" id="ARBA00011424"/>
    </source>
</evidence>
<feature type="binding site" evidence="8 11">
    <location>
        <position position="90"/>
    </location>
    <ligand>
        <name>Mg(2+)</name>
        <dbReference type="ChEBI" id="CHEBI:18420"/>
    </ligand>
</feature>
<dbReference type="GO" id="GO:0003864">
    <property type="term" value="F:3-methyl-2-oxobutanoate hydroxymethyltransferase activity"/>
    <property type="evidence" value="ECO:0007669"/>
    <property type="project" value="UniProtKB-UniRule"/>
</dbReference>
<comment type="pathway">
    <text evidence="1 8">Cofactor biosynthesis; (R)-pantothenate biosynthesis; (R)-pantoate from 3-methyl-2-oxobutanoate: step 1/2.</text>
</comment>
<dbReference type="UniPathway" id="UPA00028">
    <property type="reaction ID" value="UER00003"/>
</dbReference>
<dbReference type="Pfam" id="PF02548">
    <property type="entry name" value="Pantoate_transf"/>
    <property type="match status" value="1"/>
</dbReference>
<dbReference type="AlphaFoldDB" id="A0A1H7LH83"/>
<keyword evidence="8 11" id="KW-0460">Magnesium</keyword>
<evidence type="ECO:0000256" key="5">
    <source>
        <dbReference type="ARBA" id="ARBA00022679"/>
    </source>
</evidence>
<comment type="cofactor">
    <cofactor evidence="8 11">
        <name>Mg(2+)</name>
        <dbReference type="ChEBI" id="CHEBI:18420"/>
    </cofactor>
    <text evidence="8 11">Binds 1 Mg(2+) ion per subunit.</text>
</comment>
<evidence type="ECO:0000256" key="11">
    <source>
        <dbReference type="PIRSR" id="PIRSR000388-3"/>
    </source>
</evidence>
<dbReference type="HAMAP" id="MF_00156">
    <property type="entry name" value="PanB"/>
    <property type="match status" value="1"/>
</dbReference>
<dbReference type="GO" id="GO:0008168">
    <property type="term" value="F:methyltransferase activity"/>
    <property type="evidence" value="ECO:0007669"/>
    <property type="project" value="UniProtKB-KW"/>
</dbReference>
<comment type="similarity">
    <text evidence="2 8">Belongs to the PanB family.</text>
</comment>
<feature type="binding site" evidence="8 10">
    <location>
        <begin position="51"/>
        <end position="52"/>
    </location>
    <ligand>
        <name>3-methyl-2-oxobutanoate</name>
        <dbReference type="ChEBI" id="CHEBI:11851"/>
    </ligand>
</feature>
<name>A0A1H7LH83_9GAMM</name>
<proteinExistence type="inferred from homology"/>
<dbReference type="EMBL" id="FOAA01000007">
    <property type="protein sequence ID" value="SEK98198.1"/>
    <property type="molecule type" value="Genomic_DNA"/>
</dbReference>
<gene>
    <name evidence="8" type="primary">panB</name>
    <name evidence="12" type="ORF">SAMN05444515_107135</name>
</gene>
<dbReference type="CDD" id="cd06557">
    <property type="entry name" value="KPHMT-like"/>
    <property type="match status" value="1"/>
</dbReference>